<dbReference type="AlphaFoldDB" id="A0A672I7S1"/>
<evidence type="ECO:0000313" key="15">
    <source>
        <dbReference type="Ensembl" id="ENSSFAP00005037673.1"/>
    </source>
</evidence>
<protein>
    <recommendedName>
        <fullName evidence="9">RNA/RNP complex-1-interacting phosphatase</fullName>
    </recommendedName>
    <alternativeName>
        <fullName evidence="10">Dual specificity protein phosphatase 11</fullName>
    </alternativeName>
    <alternativeName>
        <fullName evidence="11">Phosphatase that interacts with RNA/RNP complex 1</fullName>
    </alternativeName>
</protein>
<dbReference type="GO" id="GO:0004651">
    <property type="term" value="F:polynucleotide 5'-phosphatase activity"/>
    <property type="evidence" value="ECO:0007669"/>
    <property type="project" value="TreeGrafter"/>
</dbReference>
<dbReference type="FunCoup" id="A0A672I7S1">
    <property type="interactions" value="576"/>
</dbReference>
<keyword evidence="16" id="KW-1185">Reference proteome</keyword>
<accession>A0A672I7S1</accession>
<keyword evidence="6" id="KW-0539">Nucleus</keyword>
<feature type="compositionally biased region" description="Basic and acidic residues" evidence="12">
    <location>
        <begin position="228"/>
        <end position="261"/>
    </location>
</feature>
<organism evidence="15 16">
    <name type="scientific">Salarias fasciatus</name>
    <name type="common">Jewelled blenny</name>
    <name type="synonym">Blennius fasciatus</name>
    <dbReference type="NCBI Taxonomy" id="181472"/>
    <lineage>
        <taxon>Eukaryota</taxon>
        <taxon>Metazoa</taxon>
        <taxon>Chordata</taxon>
        <taxon>Craniata</taxon>
        <taxon>Vertebrata</taxon>
        <taxon>Euteleostomi</taxon>
        <taxon>Actinopterygii</taxon>
        <taxon>Neopterygii</taxon>
        <taxon>Teleostei</taxon>
        <taxon>Neoteleostei</taxon>
        <taxon>Acanthomorphata</taxon>
        <taxon>Ovalentaria</taxon>
        <taxon>Blenniimorphae</taxon>
        <taxon>Blenniiformes</taxon>
        <taxon>Blennioidei</taxon>
        <taxon>Blenniidae</taxon>
        <taxon>Salariinae</taxon>
        <taxon>Salarias</taxon>
    </lineage>
</organism>
<proteinExistence type="inferred from homology"/>
<keyword evidence="4" id="KW-0694">RNA-binding</keyword>
<evidence type="ECO:0000256" key="2">
    <source>
        <dbReference type="ARBA" id="ARBA00008601"/>
    </source>
</evidence>
<evidence type="ECO:0000256" key="4">
    <source>
        <dbReference type="ARBA" id="ARBA00022884"/>
    </source>
</evidence>
<dbReference type="InterPro" id="IPR000387">
    <property type="entry name" value="Tyr_Pase_dom"/>
</dbReference>
<reference evidence="15" key="1">
    <citation type="submission" date="2025-08" db="UniProtKB">
        <authorList>
            <consortium name="Ensembl"/>
        </authorList>
    </citation>
    <scope>IDENTIFICATION</scope>
</reference>
<dbReference type="InParanoid" id="A0A672I7S1"/>
<gene>
    <name evidence="15" type="primary">dusp11</name>
</gene>
<comment type="subcellular location">
    <subcellularLocation>
        <location evidence="1">Nucleus</location>
    </subcellularLocation>
</comment>
<dbReference type="InterPro" id="IPR020422">
    <property type="entry name" value="TYR_PHOSPHATASE_DUAL_dom"/>
</dbReference>
<evidence type="ECO:0000313" key="16">
    <source>
        <dbReference type="Proteomes" id="UP000472267"/>
    </source>
</evidence>
<evidence type="ECO:0000256" key="7">
    <source>
        <dbReference type="ARBA" id="ARBA00054725"/>
    </source>
</evidence>
<evidence type="ECO:0000256" key="1">
    <source>
        <dbReference type="ARBA" id="ARBA00004123"/>
    </source>
</evidence>
<sequence length="277" mass="32094">METSCFSPGTLGETHVVILKRVTVTESNLITRWLDYSSVGNRLDGTRFIAFKVPLKQALTRQLPSSRAFSHWDLLDALNRQNQEVGLIIDLTNTARYYRLQDVPESLLVVRIRTAGHQVPSNAAILSFKRTVRKFLQDNGDNDLLIGVHCTHGLNRTGYLICRYLIDVDGVDPDQAMQLFNSSRGHDIERQNYVTDLRDGPRRSNEGMDEPELTPQRGQAHQRPGDTSPERDQRDRRDWRDQGDPRDQRDQRDQRDRRDWRGPPPDTWNHRYEAVRP</sequence>
<comment type="similarity">
    <text evidence="2">Belongs to the protein-tyrosine phosphatase family. Non-receptor class dual specificity subfamily.</text>
</comment>
<dbReference type="InterPro" id="IPR029021">
    <property type="entry name" value="Prot-tyrosine_phosphatase-like"/>
</dbReference>
<evidence type="ECO:0000259" key="13">
    <source>
        <dbReference type="PROSITE" id="PS50054"/>
    </source>
</evidence>
<evidence type="ECO:0000256" key="9">
    <source>
        <dbReference type="ARBA" id="ARBA00068666"/>
    </source>
</evidence>
<evidence type="ECO:0000256" key="3">
    <source>
        <dbReference type="ARBA" id="ARBA00022801"/>
    </source>
</evidence>
<dbReference type="OMA" id="NTFKYYD"/>
<dbReference type="InterPro" id="IPR016130">
    <property type="entry name" value="Tyr_Pase_AS"/>
</dbReference>
<feature type="domain" description="Tyrosine-protein phosphatase" evidence="13">
    <location>
        <begin position="57"/>
        <end position="206"/>
    </location>
</feature>
<dbReference type="InterPro" id="IPR000340">
    <property type="entry name" value="Dual-sp_phosphatase_cat-dom"/>
</dbReference>
<dbReference type="PROSITE" id="PS00383">
    <property type="entry name" value="TYR_PHOSPHATASE_1"/>
    <property type="match status" value="1"/>
</dbReference>
<dbReference type="FunFam" id="3.90.190.10:FF:000064">
    <property type="entry name" value="RNA/RNP complex-1-interacting phosphatase homolog"/>
    <property type="match status" value="1"/>
</dbReference>
<reference evidence="15" key="2">
    <citation type="submission" date="2025-09" db="UniProtKB">
        <authorList>
            <consortium name="Ensembl"/>
        </authorList>
    </citation>
    <scope>IDENTIFICATION</scope>
</reference>
<feature type="compositionally biased region" description="Basic and acidic residues" evidence="12">
    <location>
        <begin position="268"/>
        <end position="277"/>
    </location>
</feature>
<feature type="domain" description="Tyrosine specific protein phosphatases" evidence="14">
    <location>
        <begin position="126"/>
        <end position="195"/>
    </location>
</feature>
<feature type="region of interest" description="Disordered" evidence="12">
    <location>
        <begin position="190"/>
        <end position="277"/>
    </location>
</feature>
<dbReference type="PROSITE" id="PS50054">
    <property type="entry name" value="TYR_PHOSPHATASE_DUAL"/>
    <property type="match status" value="1"/>
</dbReference>
<dbReference type="InterPro" id="IPR051029">
    <property type="entry name" value="mRNA_Capping_Enz/RNA_Phosphat"/>
</dbReference>
<comment type="subunit">
    <text evidence="8">Monomer. May interact with SFRS7 and SFRS9/SRP30C.</text>
</comment>
<dbReference type="Gene3D" id="3.90.190.10">
    <property type="entry name" value="Protein tyrosine phosphatase superfamily"/>
    <property type="match status" value="1"/>
</dbReference>
<dbReference type="PANTHER" id="PTHR10367">
    <property type="entry name" value="MRNA-CAPPING ENZYME"/>
    <property type="match status" value="1"/>
</dbReference>
<dbReference type="GO" id="GO:0004721">
    <property type="term" value="F:phosphoprotein phosphatase activity"/>
    <property type="evidence" value="ECO:0007669"/>
    <property type="project" value="UniProtKB-KW"/>
</dbReference>
<keyword evidence="5" id="KW-0904">Protein phosphatase</keyword>
<dbReference type="Pfam" id="PF00782">
    <property type="entry name" value="DSPc"/>
    <property type="match status" value="1"/>
</dbReference>
<feature type="compositionally biased region" description="Basic and acidic residues" evidence="12">
    <location>
        <begin position="190"/>
        <end position="206"/>
    </location>
</feature>
<evidence type="ECO:0000256" key="8">
    <source>
        <dbReference type="ARBA" id="ARBA00065987"/>
    </source>
</evidence>
<dbReference type="SUPFAM" id="SSF52799">
    <property type="entry name" value="(Phosphotyrosine protein) phosphatases II"/>
    <property type="match status" value="1"/>
</dbReference>
<evidence type="ECO:0000256" key="11">
    <source>
        <dbReference type="ARBA" id="ARBA00080235"/>
    </source>
</evidence>
<evidence type="ECO:0000259" key="14">
    <source>
        <dbReference type="PROSITE" id="PS50056"/>
    </source>
</evidence>
<comment type="function">
    <text evidence="7">Possesses RNA 5'-triphosphatase and diphosphatase activities, but displays a poor protein-tyrosine phosphatase activity. In addition, has phosphatase activity with ATP, ADP and O-methylfluorescein phosphate (in vitro). Binds to RNA. May participate in nuclear mRNA metabolism.</text>
</comment>
<evidence type="ECO:0000256" key="6">
    <source>
        <dbReference type="ARBA" id="ARBA00023242"/>
    </source>
</evidence>
<dbReference type="GO" id="GO:0003723">
    <property type="term" value="F:RNA binding"/>
    <property type="evidence" value="ECO:0007669"/>
    <property type="project" value="UniProtKB-KW"/>
</dbReference>
<dbReference type="Ensembl" id="ENSSFAT00005039071.1">
    <property type="protein sequence ID" value="ENSSFAP00005037673.1"/>
    <property type="gene ID" value="ENSSFAG00005018958.1"/>
</dbReference>
<name>A0A672I7S1_SALFA</name>
<evidence type="ECO:0000256" key="10">
    <source>
        <dbReference type="ARBA" id="ARBA00076572"/>
    </source>
</evidence>
<dbReference type="GO" id="GO:0005634">
    <property type="term" value="C:nucleus"/>
    <property type="evidence" value="ECO:0007669"/>
    <property type="project" value="UniProtKB-SubCell"/>
</dbReference>
<dbReference type="PROSITE" id="PS50056">
    <property type="entry name" value="TYR_PHOSPHATASE_2"/>
    <property type="match status" value="1"/>
</dbReference>
<evidence type="ECO:0000256" key="5">
    <source>
        <dbReference type="ARBA" id="ARBA00022912"/>
    </source>
</evidence>
<keyword evidence="3" id="KW-0378">Hydrolase</keyword>
<dbReference type="Proteomes" id="UP000472267">
    <property type="component" value="Unassembled WGS sequence"/>
</dbReference>
<evidence type="ECO:0000256" key="12">
    <source>
        <dbReference type="SAM" id="MobiDB-lite"/>
    </source>
</evidence>
<dbReference type="PANTHER" id="PTHR10367:SF9">
    <property type="entry name" value="DUAL-SPECIFICITY PHOSPHATASE 11 (RNA_RNP COMPLEX 1-INTERACTING)"/>
    <property type="match status" value="1"/>
</dbReference>